<reference evidence="3" key="1">
    <citation type="submission" date="2018-02" db="EMBL/GenBank/DDBJ databases">
        <authorList>
            <person name="Moore K."/>
            <person name="Momper L."/>
        </authorList>
    </citation>
    <scope>NUCLEOTIDE SEQUENCE [LARGE SCALE GENOMIC DNA]</scope>
    <source>
        <strain evidence="3">ULC18</strain>
    </source>
</reference>
<name>A0A2T1DU90_9CYAN</name>
<comment type="caution">
    <text evidence="2">The sequence shown here is derived from an EMBL/GenBank/DDBJ whole genome shotgun (WGS) entry which is preliminary data.</text>
</comment>
<evidence type="ECO:0000256" key="1">
    <source>
        <dbReference type="SAM" id="Phobius"/>
    </source>
</evidence>
<keyword evidence="1" id="KW-0472">Membrane</keyword>
<proteinExistence type="predicted"/>
<keyword evidence="3" id="KW-1185">Reference proteome</keyword>
<protein>
    <submittedName>
        <fullName evidence="2">Uncharacterized protein</fullName>
    </submittedName>
</protein>
<gene>
    <name evidence="2" type="ORF">C7B82_28410</name>
</gene>
<dbReference type="EMBL" id="PVWK01000154">
    <property type="protein sequence ID" value="PSB24068.1"/>
    <property type="molecule type" value="Genomic_DNA"/>
</dbReference>
<keyword evidence="1" id="KW-1133">Transmembrane helix</keyword>
<accession>A0A2T1DU90</accession>
<dbReference type="RefSeq" id="WP_106260427.1">
    <property type="nucleotide sequence ID" value="NZ_CAWNSW010000055.1"/>
</dbReference>
<keyword evidence="1" id="KW-0812">Transmembrane</keyword>
<dbReference type="AlphaFoldDB" id="A0A2T1DU90"/>
<evidence type="ECO:0000313" key="2">
    <source>
        <dbReference type="EMBL" id="PSB24068.1"/>
    </source>
</evidence>
<evidence type="ECO:0000313" key="3">
    <source>
        <dbReference type="Proteomes" id="UP000239576"/>
    </source>
</evidence>
<dbReference type="Proteomes" id="UP000239576">
    <property type="component" value="Unassembled WGS sequence"/>
</dbReference>
<reference evidence="2 3" key="2">
    <citation type="submission" date="2018-03" db="EMBL/GenBank/DDBJ databases">
        <title>The ancient ancestry and fast evolution of plastids.</title>
        <authorList>
            <person name="Moore K.R."/>
            <person name="Magnabosco C."/>
            <person name="Momper L."/>
            <person name="Gold D.A."/>
            <person name="Bosak T."/>
            <person name="Fournier G.P."/>
        </authorList>
    </citation>
    <scope>NUCLEOTIDE SEQUENCE [LARGE SCALE GENOMIC DNA]</scope>
    <source>
        <strain evidence="2 3">ULC18</strain>
    </source>
</reference>
<feature type="transmembrane region" description="Helical" evidence="1">
    <location>
        <begin position="67"/>
        <end position="90"/>
    </location>
</feature>
<organism evidence="2 3">
    <name type="scientific">Stenomitos frigidus ULC18</name>
    <dbReference type="NCBI Taxonomy" id="2107698"/>
    <lineage>
        <taxon>Bacteria</taxon>
        <taxon>Bacillati</taxon>
        <taxon>Cyanobacteriota</taxon>
        <taxon>Cyanophyceae</taxon>
        <taxon>Leptolyngbyales</taxon>
        <taxon>Leptolyngbyaceae</taxon>
        <taxon>Stenomitos</taxon>
    </lineage>
</organism>
<sequence>MLAPKALPPAAAAKLAIWSDQTGTPYLVQQQPDGRITFTPLETALAQASPPNPPERVTTYREPLNTVLLGIAVVLGFVLSGYLLGFLAGAAGQRVVLVPRAPLCDTHRSSFLFWSSETKECN</sequence>